<dbReference type="EMBL" id="JACHMW010000001">
    <property type="protein sequence ID" value="MBB5849198.1"/>
    <property type="molecule type" value="Genomic_DNA"/>
</dbReference>
<evidence type="ECO:0000313" key="3">
    <source>
        <dbReference type="Proteomes" id="UP000567246"/>
    </source>
</evidence>
<keyword evidence="3" id="KW-1185">Reference proteome</keyword>
<name>A0A4Y8ZKU3_9MICC</name>
<organism evidence="2 3">
    <name type="scientific">Micrococcus endophyticus</name>
    <dbReference type="NCBI Taxonomy" id="455343"/>
    <lineage>
        <taxon>Bacteria</taxon>
        <taxon>Bacillati</taxon>
        <taxon>Actinomycetota</taxon>
        <taxon>Actinomycetes</taxon>
        <taxon>Micrococcales</taxon>
        <taxon>Micrococcaceae</taxon>
        <taxon>Micrococcus</taxon>
    </lineage>
</organism>
<protein>
    <recommendedName>
        <fullName evidence="1">ApeA N-terminal domain-containing protein</fullName>
    </recommendedName>
</protein>
<dbReference type="InterPro" id="IPR041223">
    <property type="entry name" value="ApeA_NTD"/>
</dbReference>
<accession>A0A4Y8ZKU3</accession>
<feature type="domain" description="ApeA N-terminal" evidence="1">
    <location>
        <begin position="10"/>
        <end position="263"/>
    </location>
</feature>
<gene>
    <name evidence="2" type="ORF">HDA33_001762</name>
</gene>
<dbReference type="Pfam" id="PF18862">
    <property type="entry name" value="ApeA_NTD1"/>
    <property type="match status" value="1"/>
</dbReference>
<sequence>MIVLLQDTGSAIELTLPLGQFGRPGPYGPWFESLGPARVSNPAGRVPSVLLFEDVDGPIALVGCTAKSHRYSLSTGQGRLRADFAVLGARNEKYAKINGVRASMPILSAWTQLKSVQFDVSYDSRGRAENALIHLDSLEQIRLDRGVNLGLRPTWATSTDEKAGSFTAHDVVQLMTASKRPRAWQDHLDPIMAIRELTMLSAWHPFGFTEVRVNRGDDPEKVLSGDAIGDKWASVASYRLPEHNSWGKDPRFLFSFPDIGVAGVRRWLRIRKTFTRTFGPLVSLLDQGNSYAETKLLQSGLAIEALGHQLLLEKGKVKEGKRNSASYWDATEAILEDTPFKPVQDPSEWKTRSAVTYRGVKHADNEKPEQLDILNAHRENVLMMRFWLASRLGTSRAVLEARLQLDPLYPPYELA</sequence>
<dbReference type="AlphaFoldDB" id="A0A4Y8ZKU3"/>
<comment type="caution">
    <text evidence="2">The sequence shown here is derived from an EMBL/GenBank/DDBJ whole genome shotgun (WGS) entry which is preliminary data.</text>
</comment>
<proteinExistence type="predicted"/>
<dbReference type="Proteomes" id="UP000567246">
    <property type="component" value="Unassembled WGS sequence"/>
</dbReference>
<reference evidence="2 3" key="1">
    <citation type="submission" date="2020-08" db="EMBL/GenBank/DDBJ databases">
        <title>Sequencing the genomes of 1000 actinobacteria strains.</title>
        <authorList>
            <person name="Klenk H.-P."/>
        </authorList>
    </citation>
    <scope>NUCLEOTIDE SEQUENCE [LARGE SCALE GENOMIC DNA]</scope>
    <source>
        <strain evidence="2 3">DSM 17945</strain>
    </source>
</reference>
<evidence type="ECO:0000259" key="1">
    <source>
        <dbReference type="Pfam" id="PF18862"/>
    </source>
</evidence>
<evidence type="ECO:0000313" key="2">
    <source>
        <dbReference type="EMBL" id="MBB5849198.1"/>
    </source>
</evidence>
<dbReference type="RefSeq" id="WP_184172640.1">
    <property type="nucleotide sequence ID" value="NZ_BAABAG010000014.1"/>
</dbReference>